<keyword evidence="4" id="KW-1185">Reference proteome</keyword>
<feature type="domain" description="Bacteriophage Mx8 p63 C-terminal" evidence="2">
    <location>
        <begin position="85"/>
        <end position="167"/>
    </location>
</feature>
<evidence type="ECO:0000256" key="1">
    <source>
        <dbReference type="SAM" id="MobiDB-lite"/>
    </source>
</evidence>
<protein>
    <recommendedName>
        <fullName evidence="2">Bacteriophage Mx8 p63 C-terminal domain-containing protein</fullName>
    </recommendedName>
</protein>
<proteinExistence type="predicted"/>
<feature type="compositionally biased region" description="Basic and acidic residues" evidence="1">
    <location>
        <begin position="1"/>
        <end position="14"/>
    </location>
</feature>
<gene>
    <name evidence="3" type="ORF">A4D02_33630</name>
</gene>
<dbReference type="RefSeq" id="WP_014218047.1">
    <property type="nucleotide sequence ID" value="NZ_LWBO01000020.1"/>
</dbReference>
<feature type="region of interest" description="Disordered" evidence="1">
    <location>
        <begin position="1"/>
        <end position="29"/>
    </location>
</feature>
<accession>A0ABX3NWY0</accession>
<dbReference type="InterPro" id="IPR018874">
    <property type="entry name" value="Phage_Mx8_p63_C"/>
</dbReference>
<comment type="caution">
    <text evidence="3">The sequence shown here is derived from an EMBL/GenBank/DDBJ whole genome shotgun (WGS) entry which is preliminary data.</text>
</comment>
<dbReference type="EMBL" id="LWBO01000020">
    <property type="protein sequence ID" value="OQP45341.1"/>
    <property type="molecule type" value="Genomic_DNA"/>
</dbReference>
<evidence type="ECO:0000259" key="2">
    <source>
        <dbReference type="Pfam" id="PF10546"/>
    </source>
</evidence>
<reference evidence="3 4" key="1">
    <citation type="submission" date="2016-04" db="EMBL/GenBank/DDBJ databases">
        <authorList>
            <person name="Chen L."/>
            <person name="Zhuang W."/>
            <person name="Wang G."/>
        </authorList>
    </citation>
    <scope>NUCLEOTIDE SEQUENCE [LARGE SCALE GENOMIC DNA]</scope>
    <source>
        <strain evidence="4">GR20</strain>
    </source>
</reference>
<name>A0ABX3NWY0_9BACT</name>
<evidence type="ECO:0000313" key="3">
    <source>
        <dbReference type="EMBL" id="OQP45341.1"/>
    </source>
</evidence>
<sequence>MKQKNKDVSQEETIKGSSLPKPQKSQEISEEALQARQLLGDLLVRSTNDIARADELKRQRNNEVIELLNGKKITLQQIRDIVLSSRQPYESKFGRDIDFFPQMYRLLGWTDKDPHAYSKPGVVGDYINQILYARFAPDVRPALQALAVPGGVRMDKFFQYLTAEGMQMLEQFRDEAIAMMKQCTTWYEFRVKYGQRYGLSVQSRMFEAHQG</sequence>
<dbReference type="Proteomes" id="UP000192277">
    <property type="component" value="Unassembled WGS sequence"/>
</dbReference>
<dbReference type="Pfam" id="PF10546">
    <property type="entry name" value="P63C"/>
    <property type="match status" value="1"/>
</dbReference>
<organism evidence="3 4">
    <name type="scientific">Niastella koreensis</name>
    <dbReference type="NCBI Taxonomy" id="354356"/>
    <lineage>
        <taxon>Bacteria</taxon>
        <taxon>Pseudomonadati</taxon>
        <taxon>Bacteroidota</taxon>
        <taxon>Chitinophagia</taxon>
        <taxon>Chitinophagales</taxon>
        <taxon>Chitinophagaceae</taxon>
        <taxon>Niastella</taxon>
    </lineage>
</organism>
<evidence type="ECO:0000313" key="4">
    <source>
        <dbReference type="Proteomes" id="UP000192277"/>
    </source>
</evidence>